<sequence length="203" mass="22485">LRDSTEKYEEFYRQRLRVQQHLEQKQQQRQMYQQMLLEGGVQEDPPPSDMQHSLTEKFLNRSIQKLEELNVGMENLGEEVKSLTQQCNGNGNTPASENNNNPPSVTPEQNQSRGGGVVSSTPQRSVGGSAVPPPNESPVVSSGQKPKSHQSDSPGCLSRSKEVGHKTSALSIVILFFLSQVKAKVISTAVRIIVQHTIACFIY</sequence>
<name>A0ABU7DX97_9TELE</name>
<comment type="caution">
    <text evidence="2">The sequence shown here is derived from an EMBL/GenBank/DDBJ whole genome shotgun (WGS) entry which is preliminary data.</text>
</comment>
<reference evidence="2 3" key="1">
    <citation type="submission" date="2021-06" db="EMBL/GenBank/DDBJ databases">
        <authorList>
            <person name="Palmer J.M."/>
        </authorList>
    </citation>
    <scope>NUCLEOTIDE SEQUENCE [LARGE SCALE GENOMIC DNA]</scope>
    <source>
        <strain evidence="2 3">CL_MEX2019</strain>
        <tissue evidence="2">Muscle</tissue>
    </source>
</reference>
<dbReference type="EMBL" id="JAHUTJ010037510">
    <property type="protein sequence ID" value="MED6279070.1"/>
    <property type="molecule type" value="Genomic_DNA"/>
</dbReference>
<evidence type="ECO:0000313" key="2">
    <source>
        <dbReference type="EMBL" id="MED6279070.1"/>
    </source>
</evidence>
<feature type="compositionally biased region" description="Polar residues" evidence="1">
    <location>
        <begin position="84"/>
        <end position="126"/>
    </location>
</feature>
<evidence type="ECO:0000313" key="3">
    <source>
        <dbReference type="Proteomes" id="UP001352852"/>
    </source>
</evidence>
<organism evidence="2 3">
    <name type="scientific">Characodon lateralis</name>
    <dbReference type="NCBI Taxonomy" id="208331"/>
    <lineage>
        <taxon>Eukaryota</taxon>
        <taxon>Metazoa</taxon>
        <taxon>Chordata</taxon>
        <taxon>Craniata</taxon>
        <taxon>Vertebrata</taxon>
        <taxon>Euteleostomi</taxon>
        <taxon>Actinopterygii</taxon>
        <taxon>Neopterygii</taxon>
        <taxon>Teleostei</taxon>
        <taxon>Neoteleostei</taxon>
        <taxon>Acanthomorphata</taxon>
        <taxon>Ovalentaria</taxon>
        <taxon>Atherinomorphae</taxon>
        <taxon>Cyprinodontiformes</taxon>
        <taxon>Goodeidae</taxon>
        <taxon>Characodon</taxon>
    </lineage>
</organism>
<accession>A0ABU7DX97</accession>
<feature type="region of interest" description="Disordered" evidence="1">
    <location>
        <begin position="84"/>
        <end position="160"/>
    </location>
</feature>
<keyword evidence="3" id="KW-1185">Reference proteome</keyword>
<proteinExistence type="predicted"/>
<protein>
    <submittedName>
        <fullName evidence="2">Uncharacterized protein</fullName>
    </submittedName>
</protein>
<gene>
    <name evidence="2" type="ORF">CHARACLAT_030773</name>
</gene>
<dbReference type="InterPro" id="IPR040067">
    <property type="entry name" value="WDR47"/>
</dbReference>
<evidence type="ECO:0000256" key="1">
    <source>
        <dbReference type="SAM" id="MobiDB-lite"/>
    </source>
</evidence>
<dbReference type="Proteomes" id="UP001352852">
    <property type="component" value="Unassembled WGS sequence"/>
</dbReference>
<dbReference type="PANTHER" id="PTHR19863">
    <property type="entry name" value="NEMITIN (NEURONAL ENRICHED MAP INTERACTING PROTEIN) HOMOLOG"/>
    <property type="match status" value="1"/>
</dbReference>
<dbReference type="PANTHER" id="PTHR19863:SF5">
    <property type="entry name" value="WD REPEAT-CONTAINING PROTEIN 47"/>
    <property type="match status" value="1"/>
</dbReference>
<feature type="non-terminal residue" evidence="2">
    <location>
        <position position="1"/>
    </location>
</feature>